<dbReference type="Proteomes" id="UP000220005">
    <property type="component" value="Unassembled WGS sequence"/>
</dbReference>
<reference evidence="3 4" key="1">
    <citation type="journal article" date="2017" name="Front. Microbiol.">
        <title>New Insights into the Diversity of the Genus Faecalibacterium.</title>
        <authorList>
            <person name="Benevides L."/>
            <person name="Burman S."/>
            <person name="Martin R."/>
            <person name="Robert V."/>
            <person name="Thomas M."/>
            <person name="Miquel S."/>
            <person name="Chain F."/>
            <person name="Sokol H."/>
            <person name="Bermudez-Humaran L.G."/>
            <person name="Morrison M."/>
            <person name="Langella P."/>
            <person name="Azevedo V.A."/>
            <person name="Chatel J.M."/>
            <person name="Soares S."/>
        </authorList>
    </citation>
    <scope>NUCLEOTIDE SEQUENCE [LARGE SCALE GENOMIC DNA]</scope>
    <source>
        <strain evidence="3 4">CNCM I 4575</strain>
    </source>
</reference>
<organism evidence="3 4">
    <name type="scientific">Faecalibacterium prausnitzii</name>
    <dbReference type="NCBI Taxonomy" id="853"/>
    <lineage>
        <taxon>Bacteria</taxon>
        <taxon>Bacillati</taxon>
        <taxon>Bacillota</taxon>
        <taxon>Clostridia</taxon>
        <taxon>Eubacteriales</taxon>
        <taxon>Oscillospiraceae</taxon>
        <taxon>Faecalibacterium</taxon>
    </lineage>
</organism>
<gene>
    <name evidence="3" type="ORF">CGS58_02885</name>
</gene>
<dbReference type="InterPro" id="IPR027417">
    <property type="entry name" value="P-loop_NTPase"/>
</dbReference>
<sequence>MKGYLLAEGKRLVLAVLAFLVVFAAVPGLRLVHLLGLLAAGLCALGLLYRNASSRFFGRVMAGGIGCLGGFVLARTMLQDRPLRIVSASEYALLFLDFLLWAGLLLWSCRADAAPKREKPPLFKEQVPDKARLIQYIQDLPIVGIHAKWGNGKSFLWENLRSDLQAQFEIVQIDLLACDLDQIEAFLIRELEKVLERGQIYPENAHYLKAQLGKNSALEKLESIAGESGFSDTFDSLQQELERLPKKVLLNFEDIDRIRSEEVIQKIFAISEKLASDRVHVVFQYNKEALPGRLQEKEYLEKYVPFNVGLTPISFASLVGYFWDRFEMDILPLKKDALSLIGVTRPSYETLNSAVGLDAKASFDLTSLVSIRKVQFYLEEVKVLLTSNEEFARQTNAETVAMVLLVKHFFREEYAALQAKTSPLRIFVFETEEGPLTLLELADRYRKPQREEPEAREQRRAALEEVLRRGENSKHLWLLMLLGYQIPFQGGDEEGNRKQKVQTEMHNAKIDHLVWNVLANGLSELTDEENEVVGLLHKVFYDEKKEEWPARWEAYQLDRIHGRFPKDNTTVMKWGDNALACSFRAMARARKYAKVQTKLLELLIELDRAKEAPAVSDVLLECLSYCDWSNGQDLILMADFFATLKGEENPEHLPFYRTFFQNAMEAIVLNRYCERIGSSMFEWSDKDGFAEHEIEQLKYLKQQLEEERATQTVPFLQKELDTLIRFVEKNTALLSSPAPMPQRKPGWKVGEWRSEYSHQTEIDRLKEYRKTHTEAEFEQELQKSRAGLYYVEVKEALKQDK</sequence>
<feature type="domain" description="KAP NTPase" evidence="2">
    <location>
        <begin position="142"/>
        <end position="297"/>
    </location>
</feature>
<evidence type="ECO:0000256" key="1">
    <source>
        <dbReference type="SAM" id="Phobius"/>
    </source>
</evidence>
<evidence type="ECO:0000313" key="4">
    <source>
        <dbReference type="Proteomes" id="UP000220005"/>
    </source>
</evidence>
<keyword evidence="1" id="KW-1133">Transmembrane helix</keyword>
<keyword evidence="1" id="KW-0472">Membrane</keyword>
<feature type="transmembrane region" description="Helical" evidence="1">
    <location>
        <begin position="56"/>
        <end position="78"/>
    </location>
</feature>
<dbReference type="SUPFAM" id="SSF52540">
    <property type="entry name" value="P-loop containing nucleoside triphosphate hydrolases"/>
    <property type="match status" value="1"/>
</dbReference>
<protein>
    <recommendedName>
        <fullName evidence="2">KAP NTPase domain-containing protein</fullName>
    </recommendedName>
</protein>
<accession>A0A2A7ATN7</accession>
<proteinExistence type="predicted"/>
<dbReference type="InterPro" id="IPR011646">
    <property type="entry name" value="KAP_P-loop"/>
</dbReference>
<dbReference type="EMBL" id="NMTY01000004">
    <property type="protein sequence ID" value="PDX82432.1"/>
    <property type="molecule type" value="Genomic_DNA"/>
</dbReference>
<comment type="caution">
    <text evidence="3">The sequence shown here is derived from an EMBL/GenBank/DDBJ whole genome shotgun (WGS) entry which is preliminary data.</text>
</comment>
<dbReference type="RefSeq" id="WP_097838871.1">
    <property type="nucleotide sequence ID" value="NZ_NMTY01000004.1"/>
</dbReference>
<dbReference type="AlphaFoldDB" id="A0A2A7ATN7"/>
<evidence type="ECO:0000313" key="3">
    <source>
        <dbReference type="EMBL" id="PDX82432.1"/>
    </source>
</evidence>
<dbReference type="Pfam" id="PF07693">
    <property type="entry name" value="KAP_NTPase"/>
    <property type="match status" value="1"/>
</dbReference>
<evidence type="ECO:0000259" key="2">
    <source>
        <dbReference type="Pfam" id="PF07693"/>
    </source>
</evidence>
<name>A0A2A7ATN7_9FIRM</name>
<dbReference type="Gene3D" id="3.40.50.300">
    <property type="entry name" value="P-loop containing nucleotide triphosphate hydrolases"/>
    <property type="match status" value="1"/>
</dbReference>
<keyword evidence="1" id="KW-0812">Transmembrane</keyword>
<feature type="transmembrane region" description="Helical" evidence="1">
    <location>
        <begin position="90"/>
        <end position="109"/>
    </location>
</feature>